<sequence>MVRACLAAAAFGLALGSSAAAAECKGTAQADLNACADADLKRADAAMNAAYLKLMKRIGPQAQAALKEAQRAWLPYRDKSCDLEALGTEGGSAQPMVRAGCLTALTEERTRRLTGYLTCQEGDLACVGTLAE</sequence>
<dbReference type="Proteomes" id="UP000198804">
    <property type="component" value="Unassembled WGS sequence"/>
</dbReference>
<gene>
    <name evidence="3" type="ORF">SAMN04488125_101320</name>
</gene>
<reference evidence="4" key="1">
    <citation type="submission" date="2016-10" db="EMBL/GenBank/DDBJ databases">
        <authorList>
            <person name="Varghese N."/>
            <person name="Submissions S."/>
        </authorList>
    </citation>
    <scope>NUCLEOTIDE SEQUENCE [LARGE SCALE GENOMIC DNA]</scope>
    <source>
        <strain evidence="4">CGMCC 1.6474</strain>
    </source>
</reference>
<feature type="signal peptide" evidence="1">
    <location>
        <begin position="1"/>
        <end position="21"/>
    </location>
</feature>
<evidence type="ECO:0000256" key="1">
    <source>
        <dbReference type="SAM" id="SignalP"/>
    </source>
</evidence>
<dbReference type="Gene3D" id="1.20.1270.180">
    <property type="match status" value="1"/>
</dbReference>
<keyword evidence="4" id="KW-1185">Reference proteome</keyword>
<feature type="domain" description="Lysozyme inhibitor LprI-like N-terminal" evidence="2">
    <location>
        <begin position="26"/>
        <end position="113"/>
    </location>
</feature>
<dbReference type="EMBL" id="FOSV01000001">
    <property type="protein sequence ID" value="SFK34189.1"/>
    <property type="molecule type" value="Genomic_DNA"/>
</dbReference>
<evidence type="ECO:0000259" key="2">
    <source>
        <dbReference type="Pfam" id="PF07007"/>
    </source>
</evidence>
<protein>
    <submittedName>
        <fullName evidence="3">Uncharacterized conserved protein YecT, DUF1311 family</fullName>
    </submittedName>
</protein>
<dbReference type="PANTHER" id="PTHR39176">
    <property type="entry name" value="PERIPLASMIC PROTEIN-RELATED"/>
    <property type="match status" value="1"/>
</dbReference>
<keyword evidence="1" id="KW-0732">Signal</keyword>
<accession>A0A1I3YS60</accession>
<feature type="chain" id="PRO_5011630162" evidence="1">
    <location>
        <begin position="22"/>
        <end position="132"/>
    </location>
</feature>
<dbReference type="OrthoDB" id="7340239at2"/>
<dbReference type="RefSeq" id="WP_091941255.1">
    <property type="nucleotide sequence ID" value="NZ_FOSV01000001.1"/>
</dbReference>
<dbReference type="STRING" id="414703.SAMN04488125_101320"/>
<evidence type="ECO:0000313" key="4">
    <source>
        <dbReference type="Proteomes" id="UP000198804"/>
    </source>
</evidence>
<proteinExistence type="predicted"/>
<dbReference type="PANTHER" id="PTHR39176:SF1">
    <property type="entry name" value="PERIPLASMIC PROTEIN"/>
    <property type="match status" value="1"/>
</dbReference>
<dbReference type="AlphaFoldDB" id="A0A1I3YS60"/>
<dbReference type="InterPro" id="IPR009739">
    <property type="entry name" value="LprI-like_N"/>
</dbReference>
<evidence type="ECO:0000313" key="3">
    <source>
        <dbReference type="EMBL" id="SFK34189.1"/>
    </source>
</evidence>
<dbReference type="Pfam" id="PF07007">
    <property type="entry name" value="LprI"/>
    <property type="match status" value="1"/>
</dbReference>
<organism evidence="3 4">
    <name type="scientific">Methylorubrum salsuginis</name>
    <dbReference type="NCBI Taxonomy" id="414703"/>
    <lineage>
        <taxon>Bacteria</taxon>
        <taxon>Pseudomonadati</taxon>
        <taxon>Pseudomonadota</taxon>
        <taxon>Alphaproteobacteria</taxon>
        <taxon>Hyphomicrobiales</taxon>
        <taxon>Methylobacteriaceae</taxon>
        <taxon>Methylorubrum</taxon>
    </lineage>
</organism>
<name>A0A1I3YS60_9HYPH</name>